<keyword evidence="6" id="KW-0812">Transmembrane</keyword>
<keyword evidence="9" id="KW-1185">Reference proteome</keyword>
<comment type="similarity">
    <text evidence="1 4">Belongs to the short-chain dehydrogenases/reductases (SDR) family.</text>
</comment>
<dbReference type="SMART" id="SM00822">
    <property type="entry name" value="PKS_KR"/>
    <property type="match status" value="1"/>
</dbReference>
<feature type="transmembrane region" description="Helical" evidence="6">
    <location>
        <begin position="69"/>
        <end position="91"/>
    </location>
</feature>
<reference evidence="8" key="1">
    <citation type="submission" date="2023-01" db="EMBL/GenBank/DDBJ databases">
        <title>The growth and conidiation of Purpureocillium lavendulum are regulated by nitrogen source and histone H3K14 acetylation.</title>
        <authorList>
            <person name="Tang P."/>
            <person name="Han J."/>
            <person name="Zhang C."/>
            <person name="Tang P."/>
            <person name="Qi F."/>
            <person name="Zhang K."/>
            <person name="Liang L."/>
        </authorList>
    </citation>
    <scope>NUCLEOTIDE SEQUENCE</scope>
    <source>
        <strain evidence="8">YMF1.00683</strain>
    </source>
</reference>
<keyword evidence="6" id="KW-0472">Membrane</keyword>
<dbReference type="GO" id="GO:0016616">
    <property type="term" value="F:oxidoreductase activity, acting on the CH-OH group of donors, NAD or NADP as acceptor"/>
    <property type="evidence" value="ECO:0007669"/>
    <property type="project" value="TreeGrafter"/>
</dbReference>
<evidence type="ECO:0000256" key="4">
    <source>
        <dbReference type="RuleBase" id="RU000363"/>
    </source>
</evidence>
<evidence type="ECO:0000256" key="6">
    <source>
        <dbReference type="SAM" id="Phobius"/>
    </source>
</evidence>
<dbReference type="Proteomes" id="UP001163105">
    <property type="component" value="Unassembled WGS sequence"/>
</dbReference>
<dbReference type="InterPro" id="IPR036291">
    <property type="entry name" value="NAD(P)-bd_dom_sf"/>
</dbReference>
<name>A0AB34FJB7_9HYPO</name>
<dbReference type="Pfam" id="PF00106">
    <property type="entry name" value="adh_short"/>
    <property type="match status" value="1"/>
</dbReference>
<dbReference type="AlphaFoldDB" id="A0AB34FJB7"/>
<dbReference type="PANTHER" id="PTHR24322:SF736">
    <property type="entry name" value="RETINOL DEHYDROGENASE 10"/>
    <property type="match status" value="1"/>
</dbReference>
<keyword evidence="6" id="KW-1133">Transmembrane helix</keyword>
<accession>A0AB34FJB7</accession>
<evidence type="ECO:0000256" key="5">
    <source>
        <dbReference type="SAM" id="MobiDB-lite"/>
    </source>
</evidence>
<evidence type="ECO:0000313" key="9">
    <source>
        <dbReference type="Proteomes" id="UP001163105"/>
    </source>
</evidence>
<dbReference type="PRINTS" id="PR00080">
    <property type="entry name" value="SDRFAMILY"/>
</dbReference>
<dbReference type="InterPro" id="IPR057326">
    <property type="entry name" value="KR_dom"/>
</dbReference>
<protein>
    <submittedName>
        <fullName evidence="8">Short-chain dehydrogenase/reductase family protein</fullName>
    </submittedName>
</protein>
<feature type="transmembrane region" description="Helical" evidence="6">
    <location>
        <begin position="103"/>
        <end position="122"/>
    </location>
</feature>
<comment type="caution">
    <text evidence="8">The sequence shown here is derived from an EMBL/GenBank/DDBJ whole genome shotgun (WGS) entry which is preliminary data.</text>
</comment>
<dbReference type="PANTHER" id="PTHR24322">
    <property type="entry name" value="PKSB"/>
    <property type="match status" value="1"/>
</dbReference>
<gene>
    <name evidence="8" type="ORF">O9K51_07445</name>
</gene>
<sequence length="408" mass="43430">MSPDLDCRSPKLPATGVQITGGAVALWTDAEHRPSTPTPPPTLPTAMARPSYPRPPQRDSWFAPLSVDLLLKVLYVTLLHPFVCWIIPLCLRARTVKWEAPPMLAAFAWATLVTLGWAAAAINRRVAYGLPREVDLGEEVIVVTGGASGIGMLVAEVYGMRGATVAVLDVNEMENGEARGVTYYKCDVSDKAQVARVAAEIEKDLGTPTVLINNAAIVVGKSFLNLTLDDIDRSLRTNLLGPFYCLKAFLPALMRSGRGGTIVNVSSVIGHLGAARLTDYAAAKAGLTALHRSLAAELRESHPAIRTVLVTPGQVSTPLFYGVQTPSPFLAPVVEPVDVARDIIAAVDAGTGASAAMPLYARWVDWYNVLPAGLQVLARRISGIDRGMRTYVGRTGGNEGGEGTAKAM</sequence>
<evidence type="ECO:0000256" key="2">
    <source>
        <dbReference type="ARBA" id="ARBA00022857"/>
    </source>
</evidence>
<evidence type="ECO:0000259" key="7">
    <source>
        <dbReference type="SMART" id="SM00822"/>
    </source>
</evidence>
<dbReference type="Gene3D" id="3.40.50.720">
    <property type="entry name" value="NAD(P)-binding Rossmann-like Domain"/>
    <property type="match status" value="1"/>
</dbReference>
<evidence type="ECO:0000313" key="8">
    <source>
        <dbReference type="EMBL" id="KAJ6439558.1"/>
    </source>
</evidence>
<proteinExistence type="inferred from homology"/>
<dbReference type="EMBL" id="JAQHRD010000006">
    <property type="protein sequence ID" value="KAJ6439558.1"/>
    <property type="molecule type" value="Genomic_DNA"/>
</dbReference>
<dbReference type="PROSITE" id="PS00061">
    <property type="entry name" value="ADH_SHORT"/>
    <property type="match status" value="1"/>
</dbReference>
<keyword evidence="2" id="KW-0521">NADP</keyword>
<dbReference type="InterPro" id="IPR020904">
    <property type="entry name" value="Sc_DH/Rdtase_CS"/>
</dbReference>
<evidence type="ECO:0000256" key="1">
    <source>
        <dbReference type="ARBA" id="ARBA00006484"/>
    </source>
</evidence>
<feature type="domain" description="Ketoreductase" evidence="7">
    <location>
        <begin position="139"/>
        <end position="318"/>
    </location>
</feature>
<evidence type="ECO:0000256" key="3">
    <source>
        <dbReference type="ARBA" id="ARBA00023002"/>
    </source>
</evidence>
<dbReference type="SUPFAM" id="SSF51735">
    <property type="entry name" value="NAD(P)-binding Rossmann-fold domains"/>
    <property type="match status" value="1"/>
</dbReference>
<organism evidence="8 9">
    <name type="scientific">Purpureocillium lavendulum</name>
    <dbReference type="NCBI Taxonomy" id="1247861"/>
    <lineage>
        <taxon>Eukaryota</taxon>
        <taxon>Fungi</taxon>
        <taxon>Dikarya</taxon>
        <taxon>Ascomycota</taxon>
        <taxon>Pezizomycotina</taxon>
        <taxon>Sordariomycetes</taxon>
        <taxon>Hypocreomycetidae</taxon>
        <taxon>Hypocreales</taxon>
        <taxon>Ophiocordycipitaceae</taxon>
        <taxon>Purpureocillium</taxon>
    </lineage>
</organism>
<dbReference type="PRINTS" id="PR00081">
    <property type="entry name" value="GDHRDH"/>
</dbReference>
<keyword evidence="3" id="KW-0560">Oxidoreductase</keyword>
<feature type="region of interest" description="Disordered" evidence="5">
    <location>
        <begin position="30"/>
        <end position="52"/>
    </location>
</feature>
<dbReference type="InterPro" id="IPR002347">
    <property type="entry name" value="SDR_fam"/>
</dbReference>
<dbReference type="CDD" id="cd05339">
    <property type="entry name" value="17beta-HSDXI-like_SDR_c"/>
    <property type="match status" value="1"/>
</dbReference>